<reference evidence="3" key="2">
    <citation type="submission" date="2015-06" db="UniProtKB">
        <authorList>
            <consortium name="EnsemblMetazoa"/>
        </authorList>
    </citation>
    <scope>IDENTIFICATION</scope>
</reference>
<dbReference type="SUPFAM" id="SSF101912">
    <property type="entry name" value="Sema domain"/>
    <property type="match status" value="1"/>
</dbReference>
<organism evidence="3 4">
    <name type="scientific">Tetranychus urticae</name>
    <name type="common">Two-spotted spider mite</name>
    <dbReference type="NCBI Taxonomy" id="32264"/>
    <lineage>
        <taxon>Eukaryota</taxon>
        <taxon>Metazoa</taxon>
        <taxon>Ecdysozoa</taxon>
        <taxon>Arthropoda</taxon>
        <taxon>Chelicerata</taxon>
        <taxon>Arachnida</taxon>
        <taxon>Acari</taxon>
        <taxon>Acariformes</taxon>
        <taxon>Trombidiformes</taxon>
        <taxon>Prostigmata</taxon>
        <taxon>Eleutherengona</taxon>
        <taxon>Raphignathae</taxon>
        <taxon>Tetranychoidea</taxon>
        <taxon>Tetranychidae</taxon>
        <taxon>Tetranychus</taxon>
    </lineage>
</organism>
<comment type="caution">
    <text evidence="1">Lacks conserved residue(s) required for the propagation of feature annotation.</text>
</comment>
<dbReference type="InterPro" id="IPR036352">
    <property type="entry name" value="Semap_dom_sf"/>
</dbReference>
<sequence>MSLNDHRSGLFGNFVCPKPLVFIKRQKDTIIRLETNHLNITNDNIINWPANGDAIRACRMKGQSESLCRNYVKVLLGKNTTEVNSTLAEGDSVNIFVCGTNAFKPVCSWRKSDSLNTIESEEDASGKCPYNPSWNTTSLFTSRAPLKSLSLT</sequence>
<dbReference type="GO" id="GO:0030335">
    <property type="term" value="P:positive regulation of cell migration"/>
    <property type="evidence" value="ECO:0007669"/>
    <property type="project" value="TreeGrafter"/>
</dbReference>
<dbReference type="GO" id="GO:0030215">
    <property type="term" value="F:semaphorin receptor binding"/>
    <property type="evidence" value="ECO:0007669"/>
    <property type="project" value="InterPro"/>
</dbReference>
<dbReference type="AlphaFoldDB" id="T1JRR6"/>
<dbReference type="EMBL" id="CAEY01000451">
    <property type="status" value="NOT_ANNOTATED_CDS"/>
    <property type="molecule type" value="Genomic_DNA"/>
</dbReference>
<evidence type="ECO:0000313" key="3">
    <source>
        <dbReference type="EnsemblMetazoa" id="tetur01g07870.1"/>
    </source>
</evidence>
<reference evidence="4" key="1">
    <citation type="submission" date="2011-08" db="EMBL/GenBank/DDBJ databases">
        <authorList>
            <person name="Rombauts S."/>
        </authorList>
    </citation>
    <scope>NUCLEOTIDE SEQUENCE</scope>
    <source>
        <strain evidence="4">London</strain>
    </source>
</reference>
<dbReference type="GO" id="GO:0045499">
    <property type="term" value="F:chemorepellent activity"/>
    <property type="evidence" value="ECO:0007669"/>
    <property type="project" value="TreeGrafter"/>
</dbReference>
<accession>T1JRR6</accession>
<dbReference type="PANTHER" id="PTHR11036:SF127">
    <property type="entry name" value="SEMAPHORIN-1A"/>
    <property type="match status" value="1"/>
</dbReference>
<dbReference type="PANTHER" id="PTHR11036">
    <property type="entry name" value="SEMAPHORIN"/>
    <property type="match status" value="1"/>
</dbReference>
<dbReference type="InterPro" id="IPR027231">
    <property type="entry name" value="Semaphorin"/>
</dbReference>
<dbReference type="Gene3D" id="2.130.10.10">
    <property type="entry name" value="YVTN repeat-like/Quinoprotein amine dehydrogenase"/>
    <property type="match status" value="1"/>
</dbReference>
<dbReference type="PROSITE" id="PS51004">
    <property type="entry name" value="SEMA"/>
    <property type="match status" value="1"/>
</dbReference>
<dbReference type="STRING" id="32264.T1JRR6"/>
<evidence type="ECO:0000256" key="1">
    <source>
        <dbReference type="PROSITE-ProRule" id="PRU00352"/>
    </source>
</evidence>
<proteinExistence type="predicted"/>
<evidence type="ECO:0000259" key="2">
    <source>
        <dbReference type="PROSITE" id="PS51004"/>
    </source>
</evidence>
<feature type="domain" description="Sema" evidence="2">
    <location>
        <begin position="1"/>
        <end position="152"/>
    </location>
</feature>
<evidence type="ECO:0000313" key="4">
    <source>
        <dbReference type="Proteomes" id="UP000015104"/>
    </source>
</evidence>
<name>T1JRR6_TETUR</name>
<protein>
    <recommendedName>
        <fullName evidence="2">Sema domain-containing protein</fullName>
    </recommendedName>
</protein>
<dbReference type="InterPro" id="IPR015943">
    <property type="entry name" value="WD40/YVTN_repeat-like_dom_sf"/>
</dbReference>
<dbReference type="GO" id="GO:0005886">
    <property type="term" value="C:plasma membrane"/>
    <property type="evidence" value="ECO:0007669"/>
    <property type="project" value="TreeGrafter"/>
</dbReference>
<dbReference type="HOGENOM" id="CLU_1724633_0_0_1"/>
<dbReference type="EnsemblMetazoa" id="tetur01g07870.1">
    <property type="protein sequence ID" value="tetur01g07870.1"/>
    <property type="gene ID" value="tetur01g07870"/>
</dbReference>
<dbReference type="GO" id="GO:0007411">
    <property type="term" value="P:axon guidance"/>
    <property type="evidence" value="ECO:0007669"/>
    <property type="project" value="TreeGrafter"/>
</dbReference>
<dbReference type="eggNOG" id="KOG3611">
    <property type="taxonomic scope" value="Eukaryota"/>
</dbReference>
<dbReference type="Proteomes" id="UP000015104">
    <property type="component" value="Unassembled WGS sequence"/>
</dbReference>
<keyword evidence="4" id="KW-1185">Reference proteome</keyword>
<dbReference type="InterPro" id="IPR001627">
    <property type="entry name" value="Semap_dom"/>
</dbReference>
<dbReference type="GO" id="GO:0071526">
    <property type="term" value="P:semaphorin-plexin signaling pathway"/>
    <property type="evidence" value="ECO:0007669"/>
    <property type="project" value="TreeGrafter"/>
</dbReference>